<dbReference type="InterPro" id="IPR000242">
    <property type="entry name" value="PTP_cat"/>
</dbReference>
<dbReference type="PROSITE" id="PS50056">
    <property type="entry name" value="TYR_PHOSPHATASE_2"/>
    <property type="match status" value="1"/>
</dbReference>
<keyword evidence="9" id="KW-0479">Metal-binding</keyword>
<evidence type="ECO:0000256" key="13">
    <source>
        <dbReference type="ARBA" id="ARBA00022837"/>
    </source>
</evidence>
<dbReference type="InterPro" id="IPR021613">
    <property type="entry name" value="Receptor_IA-2_dom"/>
</dbReference>
<dbReference type="EMBL" id="CP026263">
    <property type="protein sequence ID" value="AWP20533.1"/>
    <property type="molecule type" value="Genomic_DNA"/>
</dbReference>
<dbReference type="Gene3D" id="2.60.40.150">
    <property type="entry name" value="C2 domain"/>
    <property type="match status" value="3"/>
</dbReference>
<dbReference type="InterPro" id="IPR000387">
    <property type="entry name" value="Tyr_Pase_dom"/>
</dbReference>
<dbReference type="CDD" id="cd08391">
    <property type="entry name" value="C2A_C2C_Synaptotagmin_like"/>
    <property type="match status" value="1"/>
</dbReference>
<dbReference type="InterPro" id="IPR029403">
    <property type="entry name" value="RESP18_dom"/>
</dbReference>
<dbReference type="GO" id="GO:0035773">
    <property type="term" value="P:insulin secretion involved in cellular response to glucose stimulus"/>
    <property type="evidence" value="ECO:0007669"/>
    <property type="project" value="TreeGrafter"/>
</dbReference>
<evidence type="ECO:0000256" key="5">
    <source>
        <dbReference type="ARBA" id="ARBA00022448"/>
    </source>
</evidence>
<gene>
    <name evidence="30" type="ORF">SMAX5B_004681</name>
</gene>
<dbReference type="InterPro" id="IPR011989">
    <property type="entry name" value="ARM-like"/>
</dbReference>
<feature type="region of interest" description="Disordered" evidence="24">
    <location>
        <begin position="2179"/>
        <end position="2198"/>
    </location>
</feature>
<keyword evidence="15" id="KW-0770">Synapse</keyword>
<feature type="compositionally biased region" description="Polar residues" evidence="24">
    <location>
        <begin position="14"/>
        <end position="23"/>
    </location>
</feature>
<dbReference type="InterPro" id="IPR037733">
    <property type="entry name" value="Ext_Synaptotagmin_C2A"/>
</dbReference>
<feature type="region of interest" description="Disordered" evidence="24">
    <location>
        <begin position="633"/>
        <end position="679"/>
    </location>
</feature>
<protein>
    <submittedName>
        <fullName evidence="30">Condensin-2 complex subunit G2</fullName>
    </submittedName>
</protein>
<keyword evidence="10" id="KW-0732">Signal</keyword>
<dbReference type="InterPro" id="IPR024741">
    <property type="entry name" value="Condensin2_G2"/>
</dbReference>
<keyword evidence="31" id="KW-1185">Reference proteome</keyword>
<evidence type="ECO:0000256" key="1">
    <source>
        <dbReference type="ARBA" id="ARBA00004202"/>
    </source>
</evidence>
<keyword evidence="8 25" id="KW-0812">Transmembrane</keyword>
<dbReference type="InterPro" id="IPR039010">
    <property type="entry name" value="Synaptotagmin_SMP"/>
</dbReference>
<feature type="region of interest" description="Disordered" evidence="24">
    <location>
        <begin position="701"/>
        <end position="720"/>
    </location>
</feature>
<dbReference type="Pfam" id="PF17047">
    <property type="entry name" value="SMP_LBD"/>
    <property type="match status" value="1"/>
</dbReference>
<dbReference type="InterPro" id="IPR037752">
    <property type="entry name" value="C2C_KIAA1228"/>
</dbReference>
<evidence type="ECO:0000256" key="17">
    <source>
        <dbReference type="ARBA" id="ARBA00023121"/>
    </source>
</evidence>
<dbReference type="SMART" id="SM01305">
    <property type="entry name" value="RESP18"/>
    <property type="match status" value="1"/>
</dbReference>
<dbReference type="Pfam" id="PF14948">
    <property type="entry name" value="RESP18"/>
    <property type="match status" value="1"/>
</dbReference>
<feature type="compositionally biased region" description="Pro residues" evidence="24">
    <location>
        <begin position="664"/>
        <end position="674"/>
    </location>
</feature>
<feature type="domain" description="SMP-LTD" evidence="29">
    <location>
        <begin position="141"/>
        <end position="320"/>
    </location>
</feature>
<keyword evidence="7" id="KW-0597">Phosphoprotein</keyword>
<feature type="domain" description="Tyrosine specific protein phosphatases" evidence="28">
    <location>
        <begin position="2992"/>
        <end position="3064"/>
    </location>
</feature>
<evidence type="ECO:0000256" key="7">
    <source>
        <dbReference type="ARBA" id="ARBA00022553"/>
    </source>
</evidence>
<keyword evidence="6" id="KW-1003">Cell membrane</keyword>
<feature type="region of interest" description="Disordered" evidence="24">
    <location>
        <begin position="2745"/>
        <end position="2787"/>
    </location>
</feature>
<dbReference type="GO" id="GO:0030658">
    <property type="term" value="C:transport vesicle membrane"/>
    <property type="evidence" value="ECO:0007669"/>
    <property type="project" value="UniProtKB-SubCell"/>
</dbReference>
<evidence type="ECO:0000256" key="16">
    <source>
        <dbReference type="ARBA" id="ARBA00023055"/>
    </source>
</evidence>
<dbReference type="Pfam" id="PF11548">
    <property type="entry name" value="Receptor_IA-2"/>
    <property type="match status" value="1"/>
</dbReference>
<evidence type="ECO:0000259" key="29">
    <source>
        <dbReference type="PROSITE" id="PS51847"/>
    </source>
</evidence>
<keyword evidence="21" id="KW-0968">Cytoplasmic vesicle</keyword>
<keyword evidence="12" id="KW-0256">Endoplasmic reticulum</keyword>
<dbReference type="GO" id="GO:0008289">
    <property type="term" value="F:lipid binding"/>
    <property type="evidence" value="ECO:0007669"/>
    <property type="project" value="UniProtKB-KW"/>
</dbReference>
<evidence type="ECO:0000313" key="31">
    <source>
        <dbReference type="Proteomes" id="UP000246464"/>
    </source>
</evidence>
<accession>A0A2U9CWM7</accession>
<dbReference type="Pfam" id="PF00168">
    <property type="entry name" value="C2"/>
    <property type="match status" value="3"/>
</dbReference>
<dbReference type="GO" id="GO:0004725">
    <property type="term" value="F:protein tyrosine phosphatase activity"/>
    <property type="evidence" value="ECO:0007669"/>
    <property type="project" value="InterPro"/>
</dbReference>
<sequence>MSRDSMTAVRGAHSPSTSPASSKENGHIAPSPAQPSDNFAHLSAGNIPDDTPVSSTSELTQTWVDFAKTFVLIFPIYALGYFEFSFSWLLMGLAILFWWRRNTGGKHSRLSRALAFFEHEERSVKQSLTTSDLPPWVHFPDVERVEWLNKTVKQMWPYICQFVEKLFHETIEPAVKESNSHLSTFCFSKIDIGDKPLRVNGVKVYSENVDKRQIIMDLQISFVGNTEIDVDIKRYYCKAGIKSIQIHGVLRVVMEPLLGDMPLVGALSLFFLKKPLLDINWTGLTNLLDIPGLNGLSDSLIQDIIYSYLVLPNRVTIPLVGDVELAKLRFPMPKGVLRIHFLEAQDLEGKDKFLGGLIKGKSDPYGVLQIGNQLFQSKTVKESLHPKWNEVYEALVYEHSGQHLEIEVFDEDPDKDDFLGSLMIDLTELHKEQKVDEWFDLEEAPTGKLHLKLEWLSLLSTPEKLDQVLRSVRADRSLANDGLSSALLVIYLDSAKNLPSNLSDFTYDGLKQVSVFKALKCAKKTSTEPSPYVQFTVGHKTLESKIRYKTKEPLWEDCFSFLVHNPRRQEMEVEVKDDKHKCTLGNLTVPLSSLLVEEDMTLTQCFSLKNSGPCSTIKLKMALRILSLEKQVSSDQPSSVQVRKSSVPQPNTAPSQRQSASDSPLPPPTPPPPIDASTLTLQHRDGEPYSASPLRSISNLSTRMSSSQKHLPHKESTPSLASDISLPFATLELQQRLRQLQNGSASGQYPLGEVQLTVRHSSQRNKLIVVVHACRNLIASTKEGSDAFTRLYLLPDKSRTGRRKTSTMKRTLNPVYDQTFEFSVSMVELHRRTLDVAVKNGGSILSKHRGLLGKITAFLRSTHRFSVMFMPGDREGRAKSFCFFSLKFTFTPKTESMSKREAFLDAACKENVEDFLHFIQLHKDKVEPFDVEEVVQEMPRDQRETLWGRLASLLQHFLQELPPERWEKGSEEGMEVESAEDPKRVMAVVDGVTLVALVSLKVLQDGDTYTALFEIAHKLHVVLVSLPIPEAALQLHIHTLCETWWKKGLKEKEQFGRTAFLISLQKSFILKKPGVEIQRLWSLHDVLLSVDYSSEDNKDIIDLLLQCFHRPIYIKHDDGKRFLVFLFSWNVDFIWVIHGTIKNQLEFYSKTITTHITEIYFRAWKKASGDFLEQIESACIQDIMQCAIFLQRASPVHAKVRQIVSYFHTRKGCHKVDKMLCNLYRPILWKALSAPNFEVRANATLLFTEAFPVHDPDQSHENIDEKIQRQLDTAMGLLEDPHPTVRSNATLGVCKILAKCWELLPPIIITDFLKKLVMELSADISSPDVRCSVFKCLTIVLDNALSHPLLEKLLPTLKYSLHDNSEKVRTAFLDMLIKVKAVRAAKFWDVCNMDHLLARLAIDSQSVSKRIVDLLFKSFFPVNESEREWCCRCITLIQMNPMAARKFYQYAYKHTAPTNIIKLTLAIRRVLNSCIQTDCDLTEIDDSNKENSAQAGPVMLGKDMAVVSSLLEVVVILWRSVEKALKQNEEAQKYTFAKFGNVMSKYFQAFEDERCTVPLIQLASYMPPAAVPTFSCGVLSRLKKTDPGAVPTQYSQLLDCMCSWGQAADILELITDWLTEALPKQGEKAKASRKVRIQEMVEAKPDVALAYLEHLFSHTSTREKGLALGQRPLKQLHTVLGNWKSVLYTHLSSTTDDLRSPSLETALKAFMLHGRLGAHLQHNASEGRDYLLSLEHMAVWVAEMVLPFLANNDGEDSKKSEPLAAEITESYLTLCRDVLLVGLGDETFKGQILHLCSLVLLSEAGYLCIPAVLPILKEVAGSYVPDDDSKQARENQEDHTTVILGVVANIFQKTIELLARHFRKEPEKGKQLCQSAVPGLTGFLQVAQTWDRAPLSGAFSTVFAVILVEKRHLLQKITHPEEVITPETVEDMPPLSSVLLSVILKSPAVSRAFLTEVSSSLESGAISSLYELAAVLHVLAVIKLTGQSKVGLKNAARSVQQQLHKHAVTLSDSRDIQGSSMDSLCRPILVAALAASLCSSPALADRKFGCLFEDELCAPYEFCVNDGVFGRCQDLASAHVYTYDISPSALQRLRILLQKMAHRGLTWQDDITQQVISRELSKLRNVPLRHQATPLRPPDRLISYSSRNLQQYLTGLGFLPQAKVDGQPGVQREGTNVQNEDFRSDGHSEPSWPKPQKGWKETTVYSLQEGAGQPPVTKVFTQSGEGRHPKLSTTYSNQDPGRSKLLSSHVERLLAGAPGTQQGSLGREGPWPKKLHYLSYIHPAQSEHAKLPSQEAFGSKPQRPNLDRLLVKAGSNRLTAKEPLSVMDERFIQNVANQLGRHSINMKTLMGTDLDQLAGVISGVMQEVDEVQPAVGAKAGLGATDSRGDMDGIRGPLTAMQLNQDQDLKSDEGQDPNQKETLTMKQQGQQIDSEDKEPVDKHAVFFSKLLDYLNLEPFGDAQEISIGPPAPLQKMVGLENVQSRTMQGQVPAPHRWEEKSVTVPAKEGSTLRLTGGAEGPDTQVDSEIERWMQGIQSPAGKMQLEEPQKKDMKVKTQLVHVGVKEYSSRGKDRHFGYIITGSDSLTTDQGLDLMERLAQRLNLHTADLTQLSVLGPALTFRVGANSKNVTTADLVEVAVQQKQTLEKETGMKIVEAGVSDRGSLTQIPVVKETRVESGQFLLLSVLCMLFILVVLAVSTTFFCVRQHSHLHMKEKLASLGTDTSTDATATYQELCRQRMAIRTSERVERPETLRHSRLNSVSSQFSDGPACSPSTRSSTSSWCEEPVPSNMDISTGHMILSYMEDHLKNKNRLEHEWEALCSYQAEPSACSVGQGEQNSKRNLSDAVVVYDHSRITLKAENNHGNSDYINASPIMDHDPRNPTYIASQGPLPSTVADFWQMVWESGCVVVVMLTPLSENGVRQCHHYWPDEGSDVYHIYEVNLVSEHIWCEDFLVRSFYLKNLQTNETRTVTQFHFLSWMDRGIPNSARTLLDFRRKVNKCYRGRSCPIIVHCSDGAGRSGTYILIDMVLNRMAKGAKEIDIAATLEHLRDQRAGMVQTKEQFEFALTAVAEEVNAILKALPQ</sequence>
<dbReference type="SMART" id="SM00239">
    <property type="entry name" value="C2"/>
    <property type="match status" value="3"/>
</dbReference>
<evidence type="ECO:0000256" key="11">
    <source>
        <dbReference type="ARBA" id="ARBA00022737"/>
    </source>
</evidence>
<dbReference type="Proteomes" id="UP000246464">
    <property type="component" value="Chromosome 21"/>
</dbReference>
<evidence type="ECO:0000256" key="20">
    <source>
        <dbReference type="ARBA" id="ARBA00023180"/>
    </source>
</evidence>
<feature type="transmembrane region" description="Helical" evidence="25">
    <location>
        <begin position="2680"/>
        <end position="2704"/>
    </location>
</feature>
<feature type="domain" description="C2" evidence="26">
    <location>
        <begin position="319"/>
        <end position="439"/>
    </location>
</feature>
<dbReference type="GO" id="GO:0061817">
    <property type="term" value="P:endoplasmic reticulum-plasma membrane tethering"/>
    <property type="evidence" value="ECO:0007669"/>
    <property type="project" value="InterPro"/>
</dbReference>
<feature type="compositionally biased region" description="Low complexity" evidence="24">
    <location>
        <begin position="2772"/>
        <end position="2781"/>
    </location>
</feature>
<feature type="region of interest" description="Disordered" evidence="24">
    <location>
        <begin position="1"/>
        <end position="45"/>
    </location>
</feature>
<feature type="domain" description="Tyrosine-protein phosphatase" evidence="27">
    <location>
        <begin position="2813"/>
        <end position="3073"/>
    </location>
</feature>
<dbReference type="InterPro" id="IPR000008">
    <property type="entry name" value="C2_dom"/>
</dbReference>
<dbReference type="GO" id="GO:0005886">
    <property type="term" value="C:plasma membrane"/>
    <property type="evidence" value="ECO:0007669"/>
    <property type="project" value="UniProtKB-SubCell"/>
</dbReference>
<evidence type="ECO:0000259" key="26">
    <source>
        <dbReference type="PROSITE" id="PS50004"/>
    </source>
</evidence>
<dbReference type="Pfam" id="PF12422">
    <property type="entry name" value="Condensin2nSMC"/>
    <property type="match status" value="1"/>
</dbReference>
<dbReference type="Gene3D" id="1.25.10.10">
    <property type="entry name" value="Leucine-rich Repeat Variant"/>
    <property type="match status" value="1"/>
</dbReference>
<keyword evidence="14 25" id="KW-1133">Transmembrane helix</keyword>
<dbReference type="GO" id="GO:0006869">
    <property type="term" value="P:lipid transport"/>
    <property type="evidence" value="ECO:0007669"/>
    <property type="project" value="UniProtKB-KW"/>
</dbReference>
<dbReference type="FunFam" id="3.90.190.10:FF:000017">
    <property type="entry name" value="receptor-type tyrosine-protein phosphatase-like N isoform X2"/>
    <property type="match status" value="1"/>
</dbReference>
<feature type="compositionally biased region" description="Basic and acidic residues" evidence="24">
    <location>
        <begin position="2745"/>
        <end position="2754"/>
    </location>
</feature>
<proteinExistence type="inferred from homology"/>
<dbReference type="InterPro" id="IPR038112">
    <property type="entry name" value="Receptor_IA-2_ectodomain_sf"/>
</dbReference>
<evidence type="ECO:0000256" key="25">
    <source>
        <dbReference type="SAM" id="Phobius"/>
    </source>
</evidence>
<evidence type="ECO:0000256" key="6">
    <source>
        <dbReference type="ARBA" id="ARBA00022475"/>
    </source>
</evidence>
<feature type="region of interest" description="Disordered" evidence="24">
    <location>
        <begin position="2221"/>
        <end position="2242"/>
    </location>
</feature>
<organism evidence="30 31">
    <name type="scientific">Scophthalmus maximus</name>
    <name type="common">Turbot</name>
    <name type="synonym">Psetta maxima</name>
    <dbReference type="NCBI Taxonomy" id="52904"/>
    <lineage>
        <taxon>Eukaryota</taxon>
        <taxon>Metazoa</taxon>
        <taxon>Chordata</taxon>
        <taxon>Craniata</taxon>
        <taxon>Vertebrata</taxon>
        <taxon>Euteleostomi</taxon>
        <taxon>Actinopterygii</taxon>
        <taxon>Neopterygii</taxon>
        <taxon>Teleostei</taxon>
        <taxon>Neoteleostei</taxon>
        <taxon>Acanthomorphata</taxon>
        <taxon>Carangaria</taxon>
        <taxon>Pleuronectiformes</taxon>
        <taxon>Pleuronectoidei</taxon>
        <taxon>Scophthalmidae</taxon>
        <taxon>Scophthalmus</taxon>
    </lineage>
</organism>
<evidence type="ECO:0000256" key="14">
    <source>
        <dbReference type="ARBA" id="ARBA00022989"/>
    </source>
</evidence>
<dbReference type="PROSITE" id="PS50004">
    <property type="entry name" value="C2"/>
    <property type="match status" value="3"/>
</dbReference>
<dbReference type="SUPFAM" id="SSF52799">
    <property type="entry name" value="(Phosphotyrosine protein) phosphatases II"/>
    <property type="match status" value="1"/>
</dbReference>
<feature type="region of interest" description="Disordered" evidence="24">
    <location>
        <begin position="2406"/>
        <end position="2438"/>
    </location>
</feature>
<evidence type="ECO:0000256" key="9">
    <source>
        <dbReference type="ARBA" id="ARBA00022723"/>
    </source>
</evidence>
<evidence type="ECO:0000256" key="2">
    <source>
        <dbReference type="ARBA" id="ARBA00004212"/>
    </source>
</evidence>
<dbReference type="PROSITE" id="PS00383">
    <property type="entry name" value="TYR_PHOSPHATASE_1"/>
    <property type="match status" value="1"/>
</dbReference>
<keyword evidence="20" id="KW-0325">Glycoprotein</keyword>
<dbReference type="InterPro" id="IPR037749">
    <property type="entry name" value="Ext_Synaptotagmin_C2B"/>
</dbReference>
<evidence type="ECO:0000256" key="3">
    <source>
        <dbReference type="ARBA" id="ARBA00004477"/>
    </source>
</evidence>
<dbReference type="InterPro" id="IPR016130">
    <property type="entry name" value="Tyr_Pase_AS"/>
</dbReference>
<feature type="domain" description="C2" evidence="26">
    <location>
        <begin position="464"/>
        <end position="610"/>
    </location>
</feature>
<evidence type="ECO:0000256" key="18">
    <source>
        <dbReference type="ARBA" id="ARBA00023136"/>
    </source>
</evidence>
<evidence type="ECO:0000256" key="10">
    <source>
        <dbReference type="ARBA" id="ARBA00022729"/>
    </source>
</evidence>
<keyword evidence="5" id="KW-0813">Transport</keyword>
<dbReference type="GO" id="GO:0045202">
    <property type="term" value="C:synapse"/>
    <property type="evidence" value="ECO:0007669"/>
    <property type="project" value="UniProtKB-SubCell"/>
</dbReference>
<dbReference type="PRINTS" id="PR00700">
    <property type="entry name" value="PRTYPHPHTASE"/>
</dbReference>
<dbReference type="SUPFAM" id="SSF49562">
    <property type="entry name" value="C2 domain (Calcium/lipid-binding domain, CaLB)"/>
    <property type="match status" value="3"/>
</dbReference>
<dbReference type="GO" id="GO:0005634">
    <property type="term" value="C:nucleus"/>
    <property type="evidence" value="ECO:0007669"/>
    <property type="project" value="InterPro"/>
</dbReference>
<keyword evidence="16" id="KW-0445">Lipid transport</keyword>
<keyword evidence="11" id="KW-0677">Repeat</keyword>
<evidence type="ECO:0000256" key="21">
    <source>
        <dbReference type="ARBA" id="ARBA00023329"/>
    </source>
</evidence>
<comment type="similarity">
    <text evidence="22">Belongs to the protein-tyrosine phosphatase family. Receptor class 8 subfamily.</text>
</comment>
<dbReference type="InterPro" id="IPR029021">
    <property type="entry name" value="Prot-tyrosine_phosphatase-like"/>
</dbReference>
<keyword evidence="19" id="KW-0675">Receptor</keyword>
<dbReference type="InterPro" id="IPR031468">
    <property type="entry name" value="SMP_LBD"/>
</dbReference>
<evidence type="ECO:0000259" key="28">
    <source>
        <dbReference type="PROSITE" id="PS50056"/>
    </source>
</evidence>
<feature type="compositionally biased region" description="Polar residues" evidence="24">
    <location>
        <begin position="643"/>
        <end position="658"/>
    </location>
</feature>
<dbReference type="SMART" id="SM00194">
    <property type="entry name" value="PTPc"/>
    <property type="match status" value="1"/>
</dbReference>
<feature type="compositionally biased region" description="Polar residues" evidence="24">
    <location>
        <begin position="2231"/>
        <end position="2240"/>
    </location>
</feature>
<comment type="similarity">
    <text evidence="4">Belongs to the extended synaptotagmin family.</text>
</comment>
<keyword evidence="17" id="KW-0446">Lipid-binding</keyword>
<dbReference type="PROSITE" id="PS50055">
    <property type="entry name" value="TYR_PHOSPHATASE_PTP"/>
    <property type="match status" value="1"/>
</dbReference>
<dbReference type="PANTHER" id="PTHR46106:SF5">
    <property type="entry name" value="RECEPTOR-TYPE TYROSINE-PROTEIN PHOSPHATASE N2"/>
    <property type="match status" value="1"/>
</dbReference>
<dbReference type="InterPro" id="IPR003595">
    <property type="entry name" value="Tyr_Pase_cat"/>
</dbReference>
<evidence type="ECO:0000256" key="23">
    <source>
        <dbReference type="ARBA" id="ARBA00034103"/>
    </source>
</evidence>
<dbReference type="GO" id="GO:0051046">
    <property type="term" value="P:regulation of secretion"/>
    <property type="evidence" value="ECO:0007669"/>
    <property type="project" value="TreeGrafter"/>
</dbReference>
<dbReference type="GO" id="GO:0046872">
    <property type="term" value="F:metal ion binding"/>
    <property type="evidence" value="ECO:0007669"/>
    <property type="project" value="UniProtKB-KW"/>
</dbReference>
<dbReference type="FunFam" id="2.60.40.150:FF:000091">
    <property type="entry name" value="Extended synaptotagmin 2"/>
    <property type="match status" value="1"/>
</dbReference>
<keyword evidence="13" id="KW-0106">Calcium</keyword>
<evidence type="ECO:0000256" key="8">
    <source>
        <dbReference type="ARBA" id="ARBA00022692"/>
    </source>
</evidence>
<evidence type="ECO:0000259" key="27">
    <source>
        <dbReference type="PROSITE" id="PS50055"/>
    </source>
</evidence>
<dbReference type="SUPFAM" id="SSF48371">
    <property type="entry name" value="ARM repeat"/>
    <property type="match status" value="1"/>
</dbReference>
<evidence type="ECO:0000256" key="24">
    <source>
        <dbReference type="SAM" id="MobiDB-lite"/>
    </source>
</evidence>
<dbReference type="CDD" id="cd04030">
    <property type="entry name" value="C2C_KIAA1228"/>
    <property type="match status" value="1"/>
</dbReference>
<dbReference type="SMART" id="SM00404">
    <property type="entry name" value="PTPc_motif"/>
    <property type="match status" value="1"/>
</dbReference>
<dbReference type="PROSITE" id="PS51847">
    <property type="entry name" value="SMP"/>
    <property type="match status" value="1"/>
</dbReference>
<feature type="transmembrane region" description="Helical" evidence="25">
    <location>
        <begin position="72"/>
        <end position="99"/>
    </location>
</feature>
<dbReference type="InterPro" id="IPR033522">
    <property type="entry name" value="IA-2/IA-2_beta"/>
</dbReference>
<evidence type="ECO:0000256" key="4">
    <source>
        <dbReference type="ARBA" id="ARBA00005867"/>
    </source>
</evidence>
<evidence type="ECO:0000256" key="22">
    <source>
        <dbReference type="ARBA" id="ARBA00025723"/>
    </source>
</evidence>
<dbReference type="GO" id="GO:0005789">
    <property type="term" value="C:endoplasmic reticulum membrane"/>
    <property type="evidence" value="ECO:0007669"/>
    <property type="project" value="UniProtKB-SubCell"/>
</dbReference>
<reference evidence="30 31" key="1">
    <citation type="submission" date="2017-12" db="EMBL/GenBank/DDBJ databases">
        <title>Integrating genomic resources of turbot (Scophthalmus maximus) in depth evaluation of genetic and physical mapping variation across individuals.</title>
        <authorList>
            <person name="Martinez P."/>
        </authorList>
    </citation>
    <scope>NUCLEOTIDE SEQUENCE [LARGE SCALE GENOMIC DNA]</scope>
</reference>
<dbReference type="PANTHER" id="PTHR46106">
    <property type="entry name" value="IA-2 PROTEIN TYROSINE PHOSPHATASE, ISOFORM C"/>
    <property type="match status" value="1"/>
</dbReference>
<evidence type="ECO:0000256" key="15">
    <source>
        <dbReference type="ARBA" id="ARBA00023018"/>
    </source>
</evidence>
<dbReference type="FunFam" id="2.60.40.150:FF:000025">
    <property type="entry name" value="Extended synaptotagmin 2"/>
    <property type="match status" value="1"/>
</dbReference>
<evidence type="ECO:0000256" key="12">
    <source>
        <dbReference type="ARBA" id="ARBA00022824"/>
    </source>
</evidence>
<dbReference type="Pfam" id="PF00102">
    <property type="entry name" value="Y_phosphatase"/>
    <property type="match status" value="1"/>
</dbReference>
<name>A0A2U9CWM7_SCOMX</name>
<dbReference type="InterPro" id="IPR016024">
    <property type="entry name" value="ARM-type_fold"/>
</dbReference>
<feature type="domain" description="C2" evidence="26">
    <location>
        <begin position="750"/>
        <end position="872"/>
    </location>
</feature>
<keyword evidence="18 25" id="KW-0472">Membrane</keyword>
<feature type="compositionally biased region" description="Polar residues" evidence="24">
    <location>
        <begin position="2415"/>
        <end position="2431"/>
    </location>
</feature>
<evidence type="ECO:0000313" key="30">
    <source>
        <dbReference type="EMBL" id="AWP20533.1"/>
    </source>
</evidence>
<comment type="subcellular location">
    <subcellularLocation>
        <location evidence="1">Cell membrane</location>
        <topology evidence="1">Peripheral membrane protein</topology>
    </subcellularLocation>
    <subcellularLocation>
        <location evidence="2">Cytoplasmic vesicle</location>
        <location evidence="2">Secretory vesicle membrane</location>
        <topology evidence="2">Single-pass type I membrane protein</topology>
    </subcellularLocation>
    <subcellularLocation>
        <location evidence="3">Endoplasmic reticulum membrane</location>
        <topology evidence="3">Multi-pass membrane protein</topology>
    </subcellularLocation>
    <subcellularLocation>
        <location evidence="23">Synapse</location>
    </subcellularLocation>
</comment>
<evidence type="ECO:0000256" key="19">
    <source>
        <dbReference type="ARBA" id="ARBA00023170"/>
    </source>
</evidence>
<dbReference type="Gene3D" id="3.90.190.10">
    <property type="entry name" value="Protein tyrosine phosphatase superfamily"/>
    <property type="match status" value="1"/>
</dbReference>
<dbReference type="Gene3D" id="3.30.70.2470">
    <property type="entry name" value="Protein-tyrosine phosphatase receptor IA-2 ectodomain"/>
    <property type="match status" value="1"/>
</dbReference>
<feature type="compositionally biased region" description="Low complexity" evidence="24">
    <location>
        <begin position="633"/>
        <end position="642"/>
    </location>
</feature>
<dbReference type="GO" id="GO:0030141">
    <property type="term" value="C:secretory granule"/>
    <property type="evidence" value="ECO:0007669"/>
    <property type="project" value="InterPro"/>
</dbReference>
<dbReference type="InterPro" id="IPR035892">
    <property type="entry name" value="C2_domain_sf"/>
</dbReference>
<dbReference type="CDD" id="cd04050">
    <property type="entry name" value="C2B_Synaptotagmin-like"/>
    <property type="match status" value="1"/>
</dbReference>